<reference evidence="1 2" key="1">
    <citation type="journal article" date="2015" name="Int. J. Syst. Evol. Microbiol.">
        <title>Chryseobacterium sediminis sp. nov., isolated from a river sediment.</title>
        <authorList>
            <person name="Kampfer P."/>
            <person name="Busse H.J."/>
            <person name="McInroy J.A."/>
            <person name="Glaeser S.P."/>
        </authorList>
    </citation>
    <scope>NUCLEOTIDE SEQUENCE [LARGE SCALE GENOMIC DNA]</scope>
    <source>
        <strain evidence="1 2">IMT-174</strain>
    </source>
</reference>
<sequence>MEGLEAVLINDTTIEWRIKIDNKLGTDYNKTLLQDASAILSQNGMTVNIIEDAEAKFTIELAKPVAKFTADGMISITNGYNIPDGNIYDGQVTSKDSPRTLAHELRHKASLPHIFAETSKVENTKENQKN</sequence>
<name>A0A5B2TVQ9_9FLAO</name>
<dbReference type="RefSeq" id="WP_149835234.1">
    <property type="nucleotide sequence ID" value="NZ_VUNZ01000004.1"/>
</dbReference>
<dbReference type="AlphaFoldDB" id="A0A5B2TVQ9"/>
<accession>A0A5B2TVQ9</accession>
<gene>
    <name evidence="1" type="ORF">FW780_19150</name>
</gene>
<organism evidence="1 2">
    <name type="scientific">Chryseobacterium sediminis</name>
    <dbReference type="NCBI Taxonomy" id="1679494"/>
    <lineage>
        <taxon>Bacteria</taxon>
        <taxon>Pseudomonadati</taxon>
        <taxon>Bacteroidota</taxon>
        <taxon>Flavobacteriia</taxon>
        <taxon>Flavobacteriales</taxon>
        <taxon>Weeksellaceae</taxon>
        <taxon>Chryseobacterium group</taxon>
        <taxon>Chryseobacterium</taxon>
    </lineage>
</organism>
<comment type="caution">
    <text evidence="1">The sequence shown here is derived from an EMBL/GenBank/DDBJ whole genome shotgun (WGS) entry which is preliminary data.</text>
</comment>
<protein>
    <submittedName>
        <fullName evidence="1">Uncharacterized protein</fullName>
    </submittedName>
</protein>
<dbReference type="EMBL" id="VUNZ01000004">
    <property type="protein sequence ID" value="KAA2217750.1"/>
    <property type="molecule type" value="Genomic_DNA"/>
</dbReference>
<dbReference type="Proteomes" id="UP000323082">
    <property type="component" value="Unassembled WGS sequence"/>
</dbReference>
<evidence type="ECO:0000313" key="2">
    <source>
        <dbReference type="Proteomes" id="UP000323082"/>
    </source>
</evidence>
<evidence type="ECO:0000313" key="1">
    <source>
        <dbReference type="EMBL" id="KAA2217750.1"/>
    </source>
</evidence>
<dbReference type="OrthoDB" id="2972467at2"/>
<proteinExistence type="predicted"/>